<dbReference type="Proteomes" id="UP000663879">
    <property type="component" value="Unassembled WGS sequence"/>
</dbReference>
<keyword evidence="4" id="KW-0175">Coiled coil</keyword>
<name>A0A814CM59_9BILA</name>
<dbReference type="GO" id="GO:0030246">
    <property type="term" value="F:carbohydrate binding"/>
    <property type="evidence" value="ECO:0007669"/>
    <property type="project" value="InterPro"/>
</dbReference>
<dbReference type="SMART" id="SM00216">
    <property type="entry name" value="VWD"/>
    <property type="match status" value="2"/>
</dbReference>
<accession>A0A814CM59</accession>
<dbReference type="InterPro" id="IPR000922">
    <property type="entry name" value="Lectin_gal-bd_dom"/>
</dbReference>
<evidence type="ECO:0000256" key="2">
    <source>
        <dbReference type="ARBA" id="ARBA00023180"/>
    </source>
</evidence>
<dbReference type="InterPro" id="IPR043159">
    <property type="entry name" value="Lectin_gal-bd_sf"/>
</dbReference>
<evidence type="ECO:0000256" key="5">
    <source>
        <dbReference type="SAM" id="MobiDB-lite"/>
    </source>
</evidence>
<feature type="domain" description="EGF-like" evidence="6">
    <location>
        <begin position="583"/>
        <end position="616"/>
    </location>
</feature>
<keyword evidence="2" id="KW-0325">Glycoprotein</keyword>
<feature type="domain" description="SUEL-type lectin" evidence="7">
    <location>
        <begin position="491"/>
        <end position="578"/>
    </location>
</feature>
<dbReference type="CDD" id="cd22823">
    <property type="entry name" value="Gal_Rha_Lectin"/>
    <property type="match status" value="1"/>
</dbReference>
<dbReference type="PANTHER" id="PTHR11339:SF373">
    <property type="entry name" value="VWFD DOMAIN-CONTAINING PROTEIN"/>
    <property type="match status" value="1"/>
</dbReference>
<keyword evidence="3" id="KW-0245">EGF-like domain</keyword>
<dbReference type="SUPFAM" id="SSF57567">
    <property type="entry name" value="Serine protease inhibitors"/>
    <property type="match status" value="1"/>
</dbReference>
<feature type="domain" description="SUEL-type lectin" evidence="7">
    <location>
        <begin position="103"/>
        <end position="191"/>
    </location>
</feature>
<dbReference type="InterPro" id="IPR009017">
    <property type="entry name" value="GFP"/>
</dbReference>
<feature type="region of interest" description="Disordered" evidence="5">
    <location>
        <begin position="1084"/>
        <end position="1111"/>
    </location>
</feature>
<evidence type="ECO:0000256" key="1">
    <source>
        <dbReference type="ARBA" id="ARBA00023157"/>
    </source>
</evidence>
<evidence type="ECO:0000313" key="10">
    <source>
        <dbReference type="Proteomes" id="UP000663879"/>
    </source>
</evidence>
<dbReference type="PROSITE" id="PS50228">
    <property type="entry name" value="SUEL_LECTIN"/>
    <property type="match status" value="3"/>
</dbReference>
<dbReference type="OrthoDB" id="5945029at2759"/>
<dbReference type="InterPro" id="IPR001846">
    <property type="entry name" value="VWF_type-D"/>
</dbReference>
<dbReference type="PROSITE" id="PS51233">
    <property type="entry name" value="VWFD"/>
    <property type="match status" value="2"/>
</dbReference>
<dbReference type="CDD" id="cd19941">
    <property type="entry name" value="TIL"/>
    <property type="match status" value="1"/>
</dbReference>
<evidence type="ECO:0008006" key="11">
    <source>
        <dbReference type="Google" id="ProtNLM"/>
    </source>
</evidence>
<keyword evidence="10" id="KW-1185">Reference proteome</keyword>
<feature type="domain" description="SUEL-type lectin" evidence="7">
    <location>
        <begin position="242"/>
        <end position="330"/>
    </location>
</feature>
<reference evidence="9" key="1">
    <citation type="submission" date="2021-02" db="EMBL/GenBank/DDBJ databases">
        <authorList>
            <person name="Nowell W R."/>
        </authorList>
    </citation>
    <scope>NUCLEOTIDE SEQUENCE</scope>
    <source>
        <strain evidence="9">Ploen Becks lab</strain>
    </source>
</reference>
<dbReference type="Pfam" id="PF08742">
    <property type="entry name" value="C8"/>
    <property type="match status" value="1"/>
</dbReference>
<dbReference type="PROSITE" id="PS50026">
    <property type="entry name" value="EGF_3"/>
    <property type="match status" value="1"/>
</dbReference>
<dbReference type="SMART" id="SM00181">
    <property type="entry name" value="EGF"/>
    <property type="match status" value="2"/>
</dbReference>
<evidence type="ECO:0000313" key="9">
    <source>
        <dbReference type="EMBL" id="CAF0944073.1"/>
    </source>
</evidence>
<feature type="region of interest" description="Disordered" evidence="5">
    <location>
        <begin position="213"/>
        <end position="238"/>
    </location>
</feature>
<evidence type="ECO:0000259" key="8">
    <source>
        <dbReference type="PROSITE" id="PS51233"/>
    </source>
</evidence>
<protein>
    <recommendedName>
        <fullName evidence="11">Zonadhesin-like</fullName>
    </recommendedName>
</protein>
<feature type="coiled-coil region" evidence="4">
    <location>
        <begin position="5"/>
        <end position="39"/>
    </location>
</feature>
<dbReference type="InterPro" id="IPR036084">
    <property type="entry name" value="Ser_inhib-like_sf"/>
</dbReference>
<dbReference type="Gene3D" id="2.10.25.10">
    <property type="entry name" value="Laminin"/>
    <property type="match status" value="1"/>
</dbReference>
<dbReference type="SMART" id="SM00832">
    <property type="entry name" value="C8"/>
    <property type="match status" value="1"/>
</dbReference>
<evidence type="ECO:0000259" key="6">
    <source>
        <dbReference type="PROSITE" id="PS50026"/>
    </source>
</evidence>
<dbReference type="Gene3D" id="2.60.120.740">
    <property type="match status" value="3"/>
</dbReference>
<dbReference type="InterPro" id="IPR000742">
    <property type="entry name" value="EGF"/>
</dbReference>
<sequence>MESVENKIEASMNQICQEIENLEEKLVEIKFNLELSHANLILNIDSNIMKKLESLTQSCDKCLLSEMIKKRFEFCLALLALQIYVLNALDLTDMFSEPVTINRCENQNLDMVCPNGQNVYVKSVKVALNSDKCFVKTNSFKCSQDAYKIKARNVSLLCRNKQTCRLNVSSQIFGKECDGDVRYISIDYSCTTYLFDMDDSLDIGRNNGSLSTASSTTLAPYSSSNGKDDSSKTSSNPIQVSGCEDAELNITCNPGRYVFIQSVQVTLNSDFCGRKTSIFKCSKEVYTIRSQDFSKFCKNKENCRVKVGENIFGTLCNGDIRYIQISYLCNRYQVNENNQFIIPAEEPINLGNLDFNGMKLNLTEEDILKLNMHSRAEVKNLFRIASTKTTSPCELQNLNLTCSANQKIFIDTLYMHIDRCKRTNTNKEKCKFMITDELITAIKKNCINKQNCFLPLNKNELFGEKCSLNKGIYVRFFCLQELFTDLLVSNTCENNHMTLQCDVNQRVLVSNAKFGRWESSVCPSLNSSNKLCSGLDVTNLVTNECANKRRCSLHVNEEFLGKICPGVRKYLEVKYKCVQRIPMTNPCADNPCGLGALCRNVGGFATCSCPAGSTGDPKSRCCKNLNCNCWGDPHCNTFDKAKFDFMGRCKYDLVTTDCFNQTLPNGLIPFSVSQKQETRHGKTNVAYIQYIDVNVYNRQYRLLKKQNGKHVYTIDGILSPNDYQDKQNGIKIYLSAGNLVLSTQFGLTVTWNGDHKVDVNLCNTYSNYVCGLCGNADGSISNDFVDRRNNLRDIDQILYNNTIFKWASKWRISDDSIDFDGTKCNPANDPGPVPPIVKCKKEALYESDQYCGIITSLNGPWGKCLKQLDKNVLAGIYDGCLFDMCATENDQILQADYRCKAYEEITDACINLLDSIINWRTVTGCPKKCGLNEVYTVRTECPKTCLDPTGKNDCGEIKTIEGCFCNDNYILNSFGVCVSSNECGCKFPDNSGVLALGQSLKINCTVGFTCNRLTGKIDVQVFDDCSENAVCMAGQNNEPQCRCTEGFIGNGFDCVPGTLPPTSTITSTTEFYVDLLDGSFTEMTTEPTTSTTSPITPMPTTTNKPTTSTTTLITTEPTTTTTSTTITTTRFKIEEMNLETKSFSSKQSPTTMSINNTSLNSITTAEILTEGQTTSYQVTESDQCYQEFVIDTVQNKTEYLNTFVEGTSSCGLSDKPFYFEDLLDMEFQECENEKTCYGFGDPHYRTFDGAKFSINKTCPYILATDYCPGSNKFTYLIYVDHENRYSNEKAIFIKSITVYFNRKFYQITKDLFVNSVRVFLPYNSERDNVYVTKEGLYTIFRTNFFSVYFDGDELLKFRECGSSVCGLCGNNNENVFDDFEIFSYQVQDLKRECFLGP</sequence>
<dbReference type="CDD" id="cd22829">
    <property type="entry name" value="Gal_Rha_Lectin_EVA1_EVA1C_rpt2"/>
    <property type="match status" value="1"/>
</dbReference>
<feature type="compositionally biased region" description="Low complexity" evidence="5">
    <location>
        <begin position="213"/>
        <end position="224"/>
    </location>
</feature>
<proteinExistence type="predicted"/>
<dbReference type="Pfam" id="PF00094">
    <property type="entry name" value="VWD"/>
    <property type="match status" value="2"/>
</dbReference>
<comment type="caution">
    <text evidence="9">The sequence shown here is derived from an EMBL/GenBank/DDBJ whole genome shotgun (WGS) entry which is preliminary data.</text>
</comment>
<gene>
    <name evidence="9" type="ORF">OXX778_LOCUS13585</name>
</gene>
<dbReference type="Pfam" id="PF02140">
    <property type="entry name" value="SUEL_Lectin"/>
    <property type="match status" value="1"/>
</dbReference>
<keyword evidence="1" id="KW-1015">Disulfide bond</keyword>
<comment type="caution">
    <text evidence="3">Lacks conserved residue(s) required for the propagation of feature annotation.</text>
</comment>
<dbReference type="Gene3D" id="2.40.155.10">
    <property type="entry name" value="Green fluorescent protein"/>
    <property type="match status" value="1"/>
</dbReference>
<feature type="domain" description="VWFD" evidence="8">
    <location>
        <begin position="625"/>
        <end position="825"/>
    </location>
</feature>
<dbReference type="PANTHER" id="PTHR11339">
    <property type="entry name" value="EXTRACELLULAR MATRIX GLYCOPROTEIN RELATED"/>
    <property type="match status" value="1"/>
</dbReference>
<organism evidence="9 10">
    <name type="scientific">Brachionus calyciflorus</name>
    <dbReference type="NCBI Taxonomy" id="104777"/>
    <lineage>
        <taxon>Eukaryota</taxon>
        <taxon>Metazoa</taxon>
        <taxon>Spiralia</taxon>
        <taxon>Gnathifera</taxon>
        <taxon>Rotifera</taxon>
        <taxon>Eurotatoria</taxon>
        <taxon>Monogononta</taxon>
        <taxon>Pseudotrocha</taxon>
        <taxon>Ploima</taxon>
        <taxon>Brachionidae</taxon>
        <taxon>Brachionus</taxon>
    </lineage>
</organism>
<feature type="domain" description="VWFD" evidence="8">
    <location>
        <begin position="1234"/>
        <end position="1397"/>
    </location>
</feature>
<evidence type="ECO:0000259" key="7">
    <source>
        <dbReference type="PROSITE" id="PS50228"/>
    </source>
</evidence>
<evidence type="ECO:0000256" key="4">
    <source>
        <dbReference type="SAM" id="Coils"/>
    </source>
</evidence>
<evidence type="ECO:0000256" key="3">
    <source>
        <dbReference type="PROSITE-ProRule" id="PRU00076"/>
    </source>
</evidence>
<dbReference type="InterPro" id="IPR014853">
    <property type="entry name" value="VWF/SSPO/ZAN-like_Cys-rich_dom"/>
</dbReference>
<dbReference type="EMBL" id="CAJNOC010002635">
    <property type="protein sequence ID" value="CAF0944073.1"/>
    <property type="molecule type" value="Genomic_DNA"/>
</dbReference>
<dbReference type="InterPro" id="IPR050780">
    <property type="entry name" value="Mucin_vWF_Thrombospondin_sf"/>
</dbReference>